<dbReference type="EMBL" id="CADEPI010000146">
    <property type="protein sequence ID" value="CAB3377481.1"/>
    <property type="molecule type" value="Genomic_DNA"/>
</dbReference>
<protein>
    <submittedName>
        <fullName evidence="1">Uncharacterized protein</fullName>
    </submittedName>
</protein>
<reference evidence="1 2" key="1">
    <citation type="submission" date="2020-04" db="EMBL/GenBank/DDBJ databases">
        <authorList>
            <person name="Alioto T."/>
            <person name="Alioto T."/>
            <person name="Gomez Garrido J."/>
        </authorList>
    </citation>
    <scope>NUCLEOTIDE SEQUENCE [LARGE SCALE GENOMIC DNA]</scope>
</reference>
<accession>A0A8S1DCN2</accession>
<name>A0A8S1DCN2_9INSE</name>
<keyword evidence="2" id="KW-1185">Reference proteome</keyword>
<sequence length="85" mass="9880">MSCPCFLSRPTRNKNYCLPQLLSVIWNRKAQHLAECFNLTILRCHRLFVSNNQRNRSKFFVCGANVETVLETRETIDVQGIHKVA</sequence>
<evidence type="ECO:0000313" key="1">
    <source>
        <dbReference type="EMBL" id="CAB3377481.1"/>
    </source>
</evidence>
<gene>
    <name evidence="1" type="ORF">CLODIP_2_CD09607</name>
</gene>
<comment type="caution">
    <text evidence="1">The sequence shown here is derived from an EMBL/GenBank/DDBJ whole genome shotgun (WGS) entry which is preliminary data.</text>
</comment>
<evidence type="ECO:0000313" key="2">
    <source>
        <dbReference type="Proteomes" id="UP000494165"/>
    </source>
</evidence>
<dbReference type="Proteomes" id="UP000494165">
    <property type="component" value="Unassembled WGS sequence"/>
</dbReference>
<dbReference type="AlphaFoldDB" id="A0A8S1DCN2"/>
<proteinExistence type="predicted"/>
<organism evidence="1 2">
    <name type="scientific">Cloeon dipterum</name>
    <dbReference type="NCBI Taxonomy" id="197152"/>
    <lineage>
        <taxon>Eukaryota</taxon>
        <taxon>Metazoa</taxon>
        <taxon>Ecdysozoa</taxon>
        <taxon>Arthropoda</taxon>
        <taxon>Hexapoda</taxon>
        <taxon>Insecta</taxon>
        <taxon>Pterygota</taxon>
        <taxon>Palaeoptera</taxon>
        <taxon>Ephemeroptera</taxon>
        <taxon>Pisciforma</taxon>
        <taxon>Baetidae</taxon>
        <taxon>Cloeon</taxon>
    </lineage>
</organism>